<reference evidence="1 2" key="1">
    <citation type="journal article" date="2019" name="Nat. Ecol. Evol.">
        <title>Megaphylogeny resolves global patterns of mushroom evolution.</title>
        <authorList>
            <person name="Varga T."/>
            <person name="Krizsan K."/>
            <person name="Foldi C."/>
            <person name="Dima B."/>
            <person name="Sanchez-Garcia M."/>
            <person name="Sanchez-Ramirez S."/>
            <person name="Szollosi G.J."/>
            <person name="Szarkandi J.G."/>
            <person name="Papp V."/>
            <person name="Albert L."/>
            <person name="Andreopoulos W."/>
            <person name="Angelini C."/>
            <person name="Antonin V."/>
            <person name="Barry K.W."/>
            <person name="Bougher N.L."/>
            <person name="Buchanan P."/>
            <person name="Buyck B."/>
            <person name="Bense V."/>
            <person name="Catcheside P."/>
            <person name="Chovatia M."/>
            <person name="Cooper J."/>
            <person name="Damon W."/>
            <person name="Desjardin D."/>
            <person name="Finy P."/>
            <person name="Geml J."/>
            <person name="Haridas S."/>
            <person name="Hughes K."/>
            <person name="Justo A."/>
            <person name="Karasinski D."/>
            <person name="Kautmanova I."/>
            <person name="Kiss B."/>
            <person name="Kocsube S."/>
            <person name="Kotiranta H."/>
            <person name="LaButti K.M."/>
            <person name="Lechner B.E."/>
            <person name="Liimatainen K."/>
            <person name="Lipzen A."/>
            <person name="Lukacs Z."/>
            <person name="Mihaltcheva S."/>
            <person name="Morgado L.N."/>
            <person name="Niskanen T."/>
            <person name="Noordeloos M.E."/>
            <person name="Ohm R.A."/>
            <person name="Ortiz-Santana B."/>
            <person name="Ovrebo C."/>
            <person name="Racz N."/>
            <person name="Riley R."/>
            <person name="Savchenko A."/>
            <person name="Shiryaev A."/>
            <person name="Soop K."/>
            <person name="Spirin V."/>
            <person name="Szebenyi C."/>
            <person name="Tomsovsky M."/>
            <person name="Tulloss R.E."/>
            <person name="Uehling J."/>
            <person name="Grigoriev I.V."/>
            <person name="Vagvolgyi C."/>
            <person name="Papp T."/>
            <person name="Martin F.M."/>
            <person name="Miettinen O."/>
            <person name="Hibbett D.S."/>
            <person name="Nagy L.G."/>
        </authorList>
    </citation>
    <scope>NUCLEOTIDE SEQUENCE [LARGE SCALE GENOMIC DNA]</scope>
    <source>
        <strain evidence="1 2">CBS 309.79</strain>
    </source>
</reference>
<dbReference type="AlphaFoldDB" id="A0A5C3QGS2"/>
<protein>
    <submittedName>
        <fullName evidence="1">Uncharacterized protein</fullName>
    </submittedName>
</protein>
<sequence>MVLPPHRPFFSFFLRAFRLSASSSTLDSPALLLLPSSKPNYINPRLFTTILRCAKFSFLLPFPWIFFLDDSPLSFSCTEKIINESLAPLWWGW</sequence>
<evidence type="ECO:0000313" key="2">
    <source>
        <dbReference type="Proteomes" id="UP000305067"/>
    </source>
</evidence>
<proteinExistence type="predicted"/>
<dbReference type="EMBL" id="ML178847">
    <property type="protein sequence ID" value="TFK97493.1"/>
    <property type="molecule type" value="Genomic_DNA"/>
</dbReference>
<organism evidence="1 2">
    <name type="scientific">Pterulicium gracile</name>
    <dbReference type="NCBI Taxonomy" id="1884261"/>
    <lineage>
        <taxon>Eukaryota</taxon>
        <taxon>Fungi</taxon>
        <taxon>Dikarya</taxon>
        <taxon>Basidiomycota</taxon>
        <taxon>Agaricomycotina</taxon>
        <taxon>Agaricomycetes</taxon>
        <taxon>Agaricomycetidae</taxon>
        <taxon>Agaricales</taxon>
        <taxon>Pleurotineae</taxon>
        <taxon>Pterulaceae</taxon>
        <taxon>Pterulicium</taxon>
    </lineage>
</organism>
<evidence type="ECO:0000313" key="1">
    <source>
        <dbReference type="EMBL" id="TFK97493.1"/>
    </source>
</evidence>
<keyword evidence="2" id="KW-1185">Reference proteome</keyword>
<gene>
    <name evidence="1" type="ORF">BDV98DRAFT_264225</name>
</gene>
<accession>A0A5C3QGS2</accession>
<name>A0A5C3QGS2_9AGAR</name>
<dbReference type="Proteomes" id="UP000305067">
    <property type="component" value="Unassembled WGS sequence"/>
</dbReference>